<feature type="compositionally biased region" description="Polar residues" evidence="1">
    <location>
        <begin position="146"/>
        <end position="155"/>
    </location>
</feature>
<protein>
    <recommendedName>
        <fullName evidence="4">Helix-turn-helix domain-containing protein</fullName>
    </recommendedName>
</protein>
<feature type="region of interest" description="Disordered" evidence="1">
    <location>
        <begin position="135"/>
        <end position="199"/>
    </location>
</feature>
<proteinExistence type="predicted"/>
<feature type="compositionally biased region" description="Basic residues" evidence="1">
    <location>
        <begin position="181"/>
        <end position="198"/>
    </location>
</feature>
<dbReference type="EMBL" id="JPMV01000046">
    <property type="protein sequence ID" value="KGI79367.1"/>
    <property type="molecule type" value="Genomic_DNA"/>
</dbReference>
<dbReference type="Proteomes" id="UP000029737">
    <property type="component" value="Unassembled WGS sequence"/>
</dbReference>
<evidence type="ECO:0008006" key="4">
    <source>
        <dbReference type="Google" id="ProtNLM"/>
    </source>
</evidence>
<gene>
    <name evidence="2" type="ORF">IL38_24015</name>
</gene>
<reference evidence="2 3" key="1">
    <citation type="journal article" date="2014" name="PLoS ONE">
        <title>Identification and Characterization of a New Erythromycin Biosynthetic Gene Cluster in Actinopolyspora erythraea YIM90600, a Novel Erythronolide-Producing Halophilic Actinomycete Isolated from Salt Field.</title>
        <authorList>
            <person name="Chen D."/>
            <person name="Feng J."/>
            <person name="Huang L."/>
            <person name="Zhang Q."/>
            <person name="Wu J."/>
            <person name="Zhu X."/>
            <person name="Duan Y."/>
            <person name="Xu Z."/>
        </authorList>
    </citation>
    <scope>NUCLEOTIDE SEQUENCE [LARGE SCALE GENOMIC DNA]</scope>
    <source>
        <strain evidence="2 3">YIM90600</strain>
    </source>
</reference>
<evidence type="ECO:0000313" key="2">
    <source>
        <dbReference type="EMBL" id="KGI79367.1"/>
    </source>
</evidence>
<comment type="caution">
    <text evidence="2">The sequence shown here is derived from an EMBL/GenBank/DDBJ whole genome shotgun (WGS) entry which is preliminary data.</text>
</comment>
<accession>A0ABR4WYA7</accession>
<organism evidence="2 3">
    <name type="scientific">Actinopolyspora erythraea</name>
    <dbReference type="NCBI Taxonomy" id="414996"/>
    <lineage>
        <taxon>Bacteria</taxon>
        <taxon>Bacillati</taxon>
        <taxon>Actinomycetota</taxon>
        <taxon>Actinomycetes</taxon>
        <taxon>Actinopolysporales</taxon>
        <taxon>Actinopolysporaceae</taxon>
        <taxon>Actinopolyspora</taxon>
    </lineage>
</organism>
<keyword evidence="3" id="KW-1185">Reference proteome</keyword>
<sequence length="295" mass="33790">MADLAVGEDRALMSTVITHLPEGFLRWKQLRDQPLLSGLPFQVLTLLLDANEQHDRTSFHANGWTQDKVASRLGVTQYSIRKAFRTLKKWGFWKPRRRVIGRERVMHWWLVTDEPGEFGDAEERVEREYLAAVNKQRTSDVDQQRMKSNADNPCSSGLGDGSTTPLPPVVGSSGESEKPPRRGRAALMARKRKSRKRVQAVSLPEQLRPYALQATSMAHDLQVPPLLRGEVASYIAYLLSVGYDEDRLLLEFSRNMDTADDMARCVRYRAGMKVERHARQHGLPWRFPRNATQRR</sequence>
<evidence type="ECO:0000256" key="1">
    <source>
        <dbReference type="SAM" id="MobiDB-lite"/>
    </source>
</evidence>
<evidence type="ECO:0000313" key="3">
    <source>
        <dbReference type="Proteomes" id="UP000029737"/>
    </source>
</evidence>
<name>A0ABR4WYA7_9ACTN</name>